<accession>A0A1W6SR13</accession>
<evidence type="ECO:0008006" key="3">
    <source>
        <dbReference type="Google" id="ProtNLM"/>
    </source>
</evidence>
<protein>
    <recommendedName>
        <fullName evidence="3">Kazal-like domain-containing protein</fullName>
    </recommendedName>
</protein>
<name>A0A1W6SR13_9PROT</name>
<dbReference type="KEGG" id="nlc:EBAPG3_010830"/>
<evidence type="ECO:0000313" key="2">
    <source>
        <dbReference type="Proteomes" id="UP000012179"/>
    </source>
</evidence>
<organism evidence="1 2">
    <name type="scientific">Nitrosospira lacus</name>
    <dbReference type="NCBI Taxonomy" id="1288494"/>
    <lineage>
        <taxon>Bacteria</taxon>
        <taxon>Pseudomonadati</taxon>
        <taxon>Pseudomonadota</taxon>
        <taxon>Betaproteobacteria</taxon>
        <taxon>Nitrosomonadales</taxon>
        <taxon>Nitrosomonadaceae</taxon>
        <taxon>Nitrosospira</taxon>
    </lineage>
</organism>
<sequence>MMSSFAKNEVVTLLFFRFFQSEVIVKLYSTLNITAQLVALIALIFGLSGGVHAQASMSGGDVPASQSKSAKVPKQPCAGPSAITCPGGMKCIDDPSDKCDPTKDGINCMGICVAGAPASKVKQPCGGPSGIVCPGGMICVDDTTDTCDPTKDGVNCIGLCINRQ</sequence>
<reference evidence="1 2" key="1">
    <citation type="journal article" date="2015" name="Int. J. Syst. Evol. Microbiol.">
        <title>Nitrosospira lacus sp. nov., a psychrotolerant, ammonia-oxidizing bacterium from sandy lake sediment.</title>
        <authorList>
            <person name="Urakawa H."/>
            <person name="Garcia J.C."/>
            <person name="Nielsen J.L."/>
            <person name="Le V.Q."/>
            <person name="Kozlowski J.A."/>
            <person name="Stein L.Y."/>
            <person name="Lim C.K."/>
            <person name="Pommerening-Roser A."/>
            <person name="Martens-Habbena W."/>
            <person name="Stahl D.A."/>
            <person name="Klotz M.G."/>
        </authorList>
    </citation>
    <scope>NUCLEOTIDE SEQUENCE [LARGE SCALE GENOMIC DNA]</scope>
    <source>
        <strain evidence="1 2">APG3</strain>
    </source>
</reference>
<evidence type="ECO:0000313" key="1">
    <source>
        <dbReference type="EMBL" id="ARO88236.1"/>
    </source>
</evidence>
<dbReference type="AlphaFoldDB" id="A0A1W6SR13"/>
<dbReference type="Proteomes" id="UP000012179">
    <property type="component" value="Chromosome"/>
</dbReference>
<gene>
    <name evidence="1" type="ORF">EBAPG3_010830</name>
</gene>
<proteinExistence type="predicted"/>
<keyword evidence="2" id="KW-1185">Reference proteome</keyword>
<dbReference type="EMBL" id="CP021106">
    <property type="protein sequence ID" value="ARO88236.1"/>
    <property type="molecule type" value="Genomic_DNA"/>
</dbReference>